<gene>
    <name evidence="3" type="ORF">Gocc_0826</name>
</gene>
<dbReference type="Proteomes" id="UP000254134">
    <property type="component" value="Unassembled WGS sequence"/>
</dbReference>
<comment type="caution">
    <text evidence="3">The sequence shown here is derived from an EMBL/GenBank/DDBJ whole genome shotgun (WGS) entry which is preliminary data.</text>
</comment>
<evidence type="ECO:0000256" key="1">
    <source>
        <dbReference type="SAM" id="MobiDB-lite"/>
    </source>
</evidence>
<evidence type="ECO:0000313" key="3">
    <source>
        <dbReference type="EMBL" id="RDI75028.1"/>
    </source>
</evidence>
<keyword evidence="4" id="KW-1185">Reference proteome</keyword>
<evidence type="ECO:0000313" key="4">
    <source>
        <dbReference type="Proteomes" id="UP000254134"/>
    </source>
</evidence>
<proteinExistence type="predicted"/>
<reference evidence="4" key="2">
    <citation type="journal article" date="2019" name="MicrobiologyOpen">
        <title>High-quality draft genome sequence of Gaiella occulta isolated from a 150 meter deep mineral water borehole and comparison with the genome sequences of other deep-branching lineages of the phylum Actinobacteria.</title>
        <authorList>
            <person name="Severino R."/>
            <person name="Froufe H.J.C."/>
            <person name="Barroso C."/>
            <person name="Albuquerque L."/>
            <person name="Lobo-da-Cunha A."/>
            <person name="da Costa M.S."/>
            <person name="Egas C."/>
        </authorList>
    </citation>
    <scope>NUCLEOTIDE SEQUENCE [LARGE SCALE GENOMIC DNA]</scope>
    <source>
        <strain evidence="4">F2-233</strain>
    </source>
</reference>
<dbReference type="RefSeq" id="WP_181813352.1">
    <property type="nucleotide sequence ID" value="NZ_QQZY01000002.1"/>
</dbReference>
<protein>
    <submittedName>
        <fullName evidence="3">Putative Zn-dependent hydrolases of the beta-lactamase fold</fullName>
    </submittedName>
</protein>
<dbReference type="Gene3D" id="3.60.15.10">
    <property type="entry name" value="Ribonuclease Z/Hydroxyacylglutathione hydrolase-like"/>
    <property type="match status" value="1"/>
</dbReference>
<dbReference type="InterPro" id="IPR036866">
    <property type="entry name" value="RibonucZ/Hydroxyglut_hydro"/>
</dbReference>
<feature type="domain" description="Metallo-beta-lactamase" evidence="2">
    <location>
        <begin position="78"/>
        <end position="272"/>
    </location>
</feature>
<feature type="compositionally biased region" description="Pro residues" evidence="1">
    <location>
        <begin position="33"/>
        <end position="47"/>
    </location>
</feature>
<dbReference type="SUPFAM" id="SSF56281">
    <property type="entry name" value="Metallo-hydrolase/oxidoreductase"/>
    <property type="match status" value="1"/>
</dbReference>
<reference evidence="3 4" key="1">
    <citation type="submission" date="2018-07" db="EMBL/GenBank/DDBJ databases">
        <title>High-quality-draft genome sequence of Gaiella occulta.</title>
        <authorList>
            <person name="Severino R."/>
            <person name="Froufe H.J.C."/>
            <person name="Rainey F.A."/>
            <person name="Barroso C."/>
            <person name="Albuquerque L."/>
            <person name="Lobo-Da-Cunha A."/>
            <person name="Da Costa M.S."/>
            <person name="Egas C."/>
        </authorList>
    </citation>
    <scope>NUCLEOTIDE SEQUENCE [LARGE SCALE GENOMIC DNA]</scope>
    <source>
        <strain evidence="3 4">F2-233</strain>
    </source>
</reference>
<sequence>MEADETPAGRPAVTRAGFLSAIRQRAAETVAGPPAPPPTHPELPPPGELIEPLLSDDDLLADIEDARAEAGLHLWWLGQSGFLVQIDGEHLLLDPYLSDTPAGTSAGAETPQERLTRNVIAPERLAFVDVVTSSHAHIDHLDPGTLPGVLSGGAQLVCAAGTQALAQERAGKPPAVALAAGEDAQIGGFHITAVPAYHDGAPEAVGYVIRNGPFILYHAGDTRRVQGIAEAVAPHAVDVALLPVNGKHGNMDGADAARLAHEAQARIAVPCHYEMFRSDTASPVRFIAECERLRQEYRILSAGESILIDP</sequence>
<keyword evidence="3" id="KW-0378">Hydrolase</keyword>
<dbReference type="GO" id="GO:0016787">
    <property type="term" value="F:hydrolase activity"/>
    <property type="evidence" value="ECO:0007669"/>
    <property type="project" value="UniProtKB-KW"/>
</dbReference>
<dbReference type="InterPro" id="IPR001279">
    <property type="entry name" value="Metallo-B-lactamas"/>
</dbReference>
<name>A0A7M2YYR9_9ACTN</name>
<dbReference type="Pfam" id="PF13483">
    <property type="entry name" value="Lactamase_B_3"/>
    <property type="match status" value="1"/>
</dbReference>
<dbReference type="EMBL" id="QQZY01000002">
    <property type="protein sequence ID" value="RDI75028.1"/>
    <property type="molecule type" value="Genomic_DNA"/>
</dbReference>
<accession>A0A7M2YYR9</accession>
<evidence type="ECO:0000259" key="2">
    <source>
        <dbReference type="SMART" id="SM00849"/>
    </source>
</evidence>
<feature type="region of interest" description="Disordered" evidence="1">
    <location>
        <begin position="30"/>
        <end position="49"/>
    </location>
</feature>
<dbReference type="SMART" id="SM00849">
    <property type="entry name" value="Lactamase_B"/>
    <property type="match status" value="1"/>
</dbReference>
<dbReference type="PANTHER" id="PTHR43546">
    <property type="entry name" value="UPF0173 METAL-DEPENDENT HYDROLASE MJ1163-RELATED"/>
    <property type="match status" value="1"/>
</dbReference>
<organism evidence="3 4">
    <name type="scientific">Gaiella occulta</name>
    <dbReference type="NCBI Taxonomy" id="1002870"/>
    <lineage>
        <taxon>Bacteria</taxon>
        <taxon>Bacillati</taxon>
        <taxon>Actinomycetota</taxon>
        <taxon>Thermoleophilia</taxon>
        <taxon>Gaiellales</taxon>
        <taxon>Gaiellaceae</taxon>
        <taxon>Gaiella</taxon>
    </lineage>
</organism>
<dbReference type="AlphaFoldDB" id="A0A7M2YYR9"/>
<dbReference type="InterPro" id="IPR050114">
    <property type="entry name" value="UPF0173_UPF0282_UlaG_hydrolase"/>
</dbReference>